<keyword evidence="3" id="KW-1185">Reference proteome</keyword>
<keyword evidence="1" id="KW-0732">Signal</keyword>
<dbReference type="EMBL" id="CAQQ02069688">
    <property type="status" value="NOT_ANNOTATED_CDS"/>
    <property type="molecule type" value="Genomic_DNA"/>
</dbReference>
<dbReference type="OMA" id="RFEEHHE"/>
<evidence type="ECO:0000313" key="2">
    <source>
        <dbReference type="EnsemblMetazoa" id="MESCA003987-PA"/>
    </source>
</evidence>
<dbReference type="EnsemblMetazoa" id="MESCA003987-RA">
    <property type="protein sequence ID" value="MESCA003987-PA"/>
    <property type="gene ID" value="MESCA003987"/>
</dbReference>
<sequence length="164" mass="18055">MKLLILMAFLVALVAADVSHLNSGYNYPQGTPRFEEHHEHKVPILPLGPEHNYHPEPAESSQIEQDQPQVETYIQPAPIYQPAAAPAPEYQPAPVHIPATSYQPAPVPVYQPLLAPAPAPAYQPAPAHIPAPVYQPSPAPVYQDYHEPEPAHILTESGYVYKRA</sequence>
<reference evidence="2" key="2">
    <citation type="submission" date="2015-06" db="UniProtKB">
        <authorList>
            <consortium name="EnsemblMetazoa"/>
        </authorList>
    </citation>
    <scope>IDENTIFICATION</scope>
</reference>
<reference evidence="3" key="1">
    <citation type="submission" date="2013-02" db="EMBL/GenBank/DDBJ databases">
        <authorList>
            <person name="Hughes D."/>
        </authorList>
    </citation>
    <scope>NUCLEOTIDE SEQUENCE</scope>
    <source>
        <strain>Durham</strain>
        <strain evidence="3">NC isolate 2 -- Noor lab</strain>
    </source>
</reference>
<name>T1GKG4_MEGSC</name>
<proteinExistence type="predicted"/>
<organism evidence="2 3">
    <name type="scientific">Megaselia scalaris</name>
    <name type="common">Humpbacked fly</name>
    <name type="synonym">Phora scalaris</name>
    <dbReference type="NCBI Taxonomy" id="36166"/>
    <lineage>
        <taxon>Eukaryota</taxon>
        <taxon>Metazoa</taxon>
        <taxon>Ecdysozoa</taxon>
        <taxon>Arthropoda</taxon>
        <taxon>Hexapoda</taxon>
        <taxon>Insecta</taxon>
        <taxon>Pterygota</taxon>
        <taxon>Neoptera</taxon>
        <taxon>Endopterygota</taxon>
        <taxon>Diptera</taxon>
        <taxon>Brachycera</taxon>
        <taxon>Muscomorpha</taxon>
        <taxon>Platypezoidea</taxon>
        <taxon>Phoridae</taxon>
        <taxon>Megaseliini</taxon>
        <taxon>Megaselia</taxon>
    </lineage>
</organism>
<evidence type="ECO:0008006" key="4">
    <source>
        <dbReference type="Google" id="ProtNLM"/>
    </source>
</evidence>
<dbReference type="HOGENOM" id="CLU_1620930_0_0_1"/>
<evidence type="ECO:0000256" key="1">
    <source>
        <dbReference type="SAM" id="SignalP"/>
    </source>
</evidence>
<accession>T1GKG4</accession>
<feature type="chain" id="PRO_5004588377" description="DUF4794 domain-containing protein" evidence="1">
    <location>
        <begin position="17"/>
        <end position="164"/>
    </location>
</feature>
<dbReference type="Proteomes" id="UP000015102">
    <property type="component" value="Unassembled WGS sequence"/>
</dbReference>
<evidence type="ECO:0000313" key="3">
    <source>
        <dbReference type="Proteomes" id="UP000015102"/>
    </source>
</evidence>
<dbReference type="AlphaFoldDB" id="T1GKG4"/>
<feature type="signal peptide" evidence="1">
    <location>
        <begin position="1"/>
        <end position="16"/>
    </location>
</feature>
<protein>
    <recommendedName>
        <fullName evidence="4">DUF4794 domain-containing protein</fullName>
    </recommendedName>
</protein>